<organism evidence="10 11">
    <name type="scientific">Dinothrombium tinctorium</name>
    <dbReference type="NCBI Taxonomy" id="1965070"/>
    <lineage>
        <taxon>Eukaryota</taxon>
        <taxon>Metazoa</taxon>
        <taxon>Ecdysozoa</taxon>
        <taxon>Arthropoda</taxon>
        <taxon>Chelicerata</taxon>
        <taxon>Arachnida</taxon>
        <taxon>Acari</taxon>
        <taxon>Acariformes</taxon>
        <taxon>Trombidiformes</taxon>
        <taxon>Prostigmata</taxon>
        <taxon>Anystina</taxon>
        <taxon>Parasitengona</taxon>
        <taxon>Trombidioidea</taxon>
        <taxon>Trombidiidae</taxon>
        <taxon>Dinothrombium</taxon>
    </lineage>
</organism>
<dbReference type="EC" id="6.1.1.1" evidence="1 9"/>
<dbReference type="GO" id="GO:0005829">
    <property type="term" value="C:cytosol"/>
    <property type="evidence" value="ECO:0007669"/>
    <property type="project" value="TreeGrafter"/>
</dbReference>
<dbReference type="InterPro" id="IPR014729">
    <property type="entry name" value="Rossmann-like_a/b/a_fold"/>
</dbReference>
<comment type="similarity">
    <text evidence="9">Belongs to the class-I aminoacyl-tRNA synthetase family.</text>
</comment>
<dbReference type="PANTHER" id="PTHR11766:SF0">
    <property type="entry name" value="TYROSINE--TRNA LIGASE, MITOCHONDRIAL"/>
    <property type="match status" value="1"/>
</dbReference>
<comment type="catalytic activity">
    <reaction evidence="8 9">
        <text>tRNA(Tyr) + L-tyrosine + ATP = L-tyrosyl-tRNA(Tyr) + AMP + diphosphate + H(+)</text>
        <dbReference type="Rhea" id="RHEA:10220"/>
        <dbReference type="Rhea" id="RHEA-COMP:9706"/>
        <dbReference type="Rhea" id="RHEA-COMP:9707"/>
        <dbReference type="ChEBI" id="CHEBI:15378"/>
        <dbReference type="ChEBI" id="CHEBI:30616"/>
        <dbReference type="ChEBI" id="CHEBI:33019"/>
        <dbReference type="ChEBI" id="CHEBI:58315"/>
        <dbReference type="ChEBI" id="CHEBI:78442"/>
        <dbReference type="ChEBI" id="CHEBI:78536"/>
        <dbReference type="ChEBI" id="CHEBI:456215"/>
        <dbReference type="EC" id="6.1.1.1"/>
    </reaction>
</comment>
<keyword evidence="4 9" id="KW-0067">ATP-binding</keyword>
<dbReference type="PROSITE" id="PS00178">
    <property type="entry name" value="AA_TRNA_LIGASE_I"/>
    <property type="match status" value="1"/>
</dbReference>
<reference evidence="10 11" key="1">
    <citation type="journal article" date="2018" name="Gigascience">
        <title>Genomes of trombidid mites reveal novel predicted allergens and laterally-transferred genes associated with secondary metabolism.</title>
        <authorList>
            <person name="Dong X."/>
            <person name="Chaisiri K."/>
            <person name="Xia D."/>
            <person name="Armstrong S.D."/>
            <person name="Fang Y."/>
            <person name="Donnelly M.J."/>
            <person name="Kadowaki T."/>
            <person name="McGarry J.W."/>
            <person name="Darby A.C."/>
            <person name="Makepeace B.L."/>
        </authorList>
    </citation>
    <scope>NUCLEOTIDE SEQUENCE [LARGE SCALE GENOMIC DNA]</scope>
    <source>
        <strain evidence="10">UoL-WK</strain>
    </source>
</reference>
<dbReference type="EMBL" id="NCKU01001735">
    <property type="protein sequence ID" value="RWS11379.1"/>
    <property type="molecule type" value="Genomic_DNA"/>
</dbReference>
<dbReference type="InterPro" id="IPR001412">
    <property type="entry name" value="aa-tRNA-synth_I_CS"/>
</dbReference>
<proteinExistence type="inferred from homology"/>
<evidence type="ECO:0000256" key="1">
    <source>
        <dbReference type="ARBA" id="ARBA00013160"/>
    </source>
</evidence>
<dbReference type="PANTHER" id="PTHR11766">
    <property type="entry name" value="TYROSYL-TRNA SYNTHETASE"/>
    <property type="match status" value="1"/>
</dbReference>
<keyword evidence="5 9" id="KW-0648">Protein biosynthesis</keyword>
<evidence type="ECO:0000256" key="7">
    <source>
        <dbReference type="ARBA" id="ARBA00033323"/>
    </source>
</evidence>
<evidence type="ECO:0000256" key="4">
    <source>
        <dbReference type="ARBA" id="ARBA00022840"/>
    </source>
</evidence>
<dbReference type="AlphaFoldDB" id="A0A3S3NY00"/>
<dbReference type="GO" id="GO:0006437">
    <property type="term" value="P:tyrosyl-tRNA aminoacylation"/>
    <property type="evidence" value="ECO:0007669"/>
    <property type="project" value="InterPro"/>
</dbReference>
<dbReference type="STRING" id="1965070.A0A3S3NY00"/>
<dbReference type="InterPro" id="IPR002305">
    <property type="entry name" value="aa-tRNA-synth_Ic"/>
</dbReference>
<dbReference type="Gene3D" id="3.10.290.10">
    <property type="entry name" value="RNA-binding S4 domain"/>
    <property type="match status" value="1"/>
</dbReference>
<evidence type="ECO:0000256" key="5">
    <source>
        <dbReference type="ARBA" id="ARBA00022917"/>
    </source>
</evidence>
<dbReference type="GO" id="GO:0003723">
    <property type="term" value="F:RNA binding"/>
    <property type="evidence" value="ECO:0007669"/>
    <property type="project" value="InterPro"/>
</dbReference>
<dbReference type="GO" id="GO:0004831">
    <property type="term" value="F:tyrosine-tRNA ligase activity"/>
    <property type="evidence" value="ECO:0007669"/>
    <property type="project" value="UniProtKB-EC"/>
</dbReference>
<dbReference type="OrthoDB" id="337870at2759"/>
<sequence>MKPSIECVKRLLFASFKRTLSSITVKRAFSGRFLRDLQARGLVSRYFPEKDEIHNCFTKQQTFYAGFDPTADSLHLGNMLVLMALLHCARNGHRVICVIGEQTARVGDPSDKTCTRPEIEYSTLKRNSELISSTINKIFSNHYKYFSKTSVDGKTPIEEPIVISNESWYKNQNLISFLVNVGKFLPLSEMVARDYVKKRLPNVDLNFAEFSYQAIQAYDWYFLFNKYDCKFQIGGSDQEGNAVIGYRLIRKKTQEEIPCYGIFLPLIVNEKGSKIGKTNSSAVIWLHKSRLSSYNFYQALIQTPDKDVELYLKLFTFLSLHQIQDIVRKHFQDPDRRYGQRLIAENLTLLVHGEEGLKNAQLATKAIFENDIESFGKLNDETLCEVFGEDTLITKFMEPGTTNILDIALRTGHFSSTLDAVNIIEEGGFYLNHNRIKAPSKLIEEKDILPNNTSLIRIVVLREVVEVIGVILDQEVEAVLSEDVLGSVVREVVGVVLREVVEVIGVILDQEVEAVLSEDVLGSVVREVVVGVVLDQEFEAVLSVEIFGSIVLKLVEVIRGVLLEEVEAAL</sequence>
<evidence type="ECO:0000256" key="6">
    <source>
        <dbReference type="ARBA" id="ARBA00023146"/>
    </source>
</evidence>
<keyword evidence="3 9" id="KW-0547">Nucleotide-binding</keyword>
<evidence type="ECO:0000256" key="9">
    <source>
        <dbReference type="RuleBase" id="RU361234"/>
    </source>
</evidence>
<protein>
    <recommendedName>
        <fullName evidence="1 9">Tyrosine--tRNA ligase</fullName>
        <ecNumber evidence="1 9">6.1.1.1</ecNumber>
    </recommendedName>
    <alternativeName>
        <fullName evidence="7 9">Tyrosyl-tRNA synthetase</fullName>
    </alternativeName>
</protein>
<dbReference type="FunFam" id="1.10.240.10:FF:000001">
    <property type="entry name" value="Tyrosine--tRNA ligase"/>
    <property type="match status" value="1"/>
</dbReference>
<dbReference type="SUPFAM" id="SSF52374">
    <property type="entry name" value="Nucleotidylyl transferase"/>
    <property type="match status" value="1"/>
</dbReference>
<evidence type="ECO:0000313" key="11">
    <source>
        <dbReference type="Proteomes" id="UP000285301"/>
    </source>
</evidence>
<accession>A0A3S3NY00</accession>
<evidence type="ECO:0000313" key="10">
    <source>
        <dbReference type="EMBL" id="RWS11379.1"/>
    </source>
</evidence>
<dbReference type="InterPro" id="IPR002307">
    <property type="entry name" value="Tyr-tRNA-ligase"/>
</dbReference>
<gene>
    <name evidence="10" type="ORF">B4U79_05354</name>
</gene>
<evidence type="ECO:0000256" key="2">
    <source>
        <dbReference type="ARBA" id="ARBA00022598"/>
    </source>
</evidence>
<comment type="caution">
    <text evidence="10">The sequence shown here is derived from an EMBL/GenBank/DDBJ whole genome shotgun (WGS) entry which is preliminary data.</text>
</comment>
<dbReference type="NCBIfam" id="TIGR00234">
    <property type="entry name" value="tyrS"/>
    <property type="match status" value="1"/>
</dbReference>
<dbReference type="Gene3D" id="1.10.240.10">
    <property type="entry name" value="Tyrosyl-Transfer RNA Synthetase"/>
    <property type="match status" value="1"/>
</dbReference>
<evidence type="ECO:0000256" key="8">
    <source>
        <dbReference type="ARBA" id="ARBA00048248"/>
    </source>
</evidence>
<evidence type="ECO:0000256" key="3">
    <source>
        <dbReference type="ARBA" id="ARBA00022741"/>
    </source>
</evidence>
<dbReference type="InterPro" id="IPR024088">
    <property type="entry name" value="Tyr-tRNA-ligase_bac-type"/>
</dbReference>
<keyword evidence="11" id="KW-1185">Reference proteome</keyword>
<dbReference type="InterPro" id="IPR036986">
    <property type="entry name" value="S4_RNA-bd_sf"/>
</dbReference>
<dbReference type="GO" id="GO:0005739">
    <property type="term" value="C:mitochondrion"/>
    <property type="evidence" value="ECO:0007669"/>
    <property type="project" value="TreeGrafter"/>
</dbReference>
<keyword evidence="2 9" id="KW-0436">Ligase</keyword>
<dbReference type="Gene3D" id="3.40.50.620">
    <property type="entry name" value="HUPs"/>
    <property type="match status" value="1"/>
</dbReference>
<name>A0A3S3NY00_9ACAR</name>
<dbReference type="GO" id="GO:0005524">
    <property type="term" value="F:ATP binding"/>
    <property type="evidence" value="ECO:0007669"/>
    <property type="project" value="UniProtKB-KW"/>
</dbReference>
<dbReference type="Pfam" id="PF00579">
    <property type="entry name" value="tRNA-synt_1b"/>
    <property type="match status" value="1"/>
</dbReference>
<dbReference type="SUPFAM" id="SSF55174">
    <property type="entry name" value="Alpha-L RNA-binding motif"/>
    <property type="match status" value="1"/>
</dbReference>
<dbReference type="Proteomes" id="UP000285301">
    <property type="component" value="Unassembled WGS sequence"/>
</dbReference>
<dbReference type="PRINTS" id="PR01040">
    <property type="entry name" value="TRNASYNTHTYR"/>
</dbReference>
<keyword evidence="6 9" id="KW-0030">Aminoacyl-tRNA synthetase</keyword>